<evidence type="ECO:0000256" key="2">
    <source>
        <dbReference type="ARBA" id="ARBA00022553"/>
    </source>
</evidence>
<sequence>MEDNYAIVLLQGIIEDIPIIRGKYQEYADLPLSSIGVDSLNFIQLIMKIESFTSVEIDYFNFDLEEINSLNKLNSYIKGMISIED</sequence>
<comment type="caution">
    <text evidence="4">The sequence shown here is derived from an EMBL/GenBank/DDBJ whole genome shotgun (WGS) entry which is preliminary data.</text>
</comment>
<evidence type="ECO:0000313" key="4">
    <source>
        <dbReference type="EMBL" id="OTW52667.1"/>
    </source>
</evidence>
<keyword evidence="1" id="KW-0596">Phosphopantetheine</keyword>
<dbReference type="AlphaFoldDB" id="A0A2C9YEU4"/>
<dbReference type="Pfam" id="PF00550">
    <property type="entry name" value="PP-binding"/>
    <property type="match status" value="1"/>
</dbReference>
<evidence type="ECO:0000259" key="3">
    <source>
        <dbReference type="PROSITE" id="PS50075"/>
    </source>
</evidence>
<feature type="domain" description="Carrier" evidence="3">
    <location>
        <begin position="1"/>
        <end position="81"/>
    </location>
</feature>
<dbReference type="Gene3D" id="1.10.1200.10">
    <property type="entry name" value="ACP-like"/>
    <property type="match status" value="1"/>
</dbReference>
<dbReference type="RefSeq" id="WP_000389981.1">
    <property type="nucleotide sequence ID" value="NZ_NFCF01000053.1"/>
</dbReference>
<accession>A0A2C9YEU4</accession>
<organism evidence="4 5">
    <name type="scientific">Bacillus thuringiensis serovar mexicanensis</name>
    <dbReference type="NCBI Taxonomy" id="180868"/>
    <lineage>
        <taxon>Bacteria</taxon>
        <taxon>Bacillati</taxon>
        <taxon>Bacillota</taxon>
        <taxon>Bacilli</taxon>
        <taxon>Bacillales</taxon>
        <taxon>Bacillaceae</taxon>
        <taxon>Bacillus</taxon>
        <taxon>Bacillus cereus group</taxon>
    </lineage>
</organism>
<dbReference type="InterPro" id="IPR036736">
    <property type="entry name" value="ACP-like_sf"/>
</dbReference>
<reference evidence="4 5" key="1">
    <citation type="submission" date="2016-10" db="EMBL/GenBank/DDBJ databases">
        <title>Comparative genomics of Bacillus thuringiensis reveals a path to pathogens against multiple invertebrate hosts.</title>
        <authorList>
            <person name="Zheng J."/>
            <person name="Gao Q."/>
            <person name="Liu H."/>
            <person name="Peng D."/>
            <person name="Ruan L."/>
            <person name="Sun M."/>
        </authorList>
    </citation>
    <scope>NUCLEOTIDE SEQUENCE [LARGE SCALE GENOMIC DNA]</scope>
    <source>
        <strain evidence="4">BGSC 4AC1</strain>
    </source>
</reference>
<keyword evidence="2" id="KW-0597">Phosphoprotein</keyword>
<dbReference type="InterPro" id="IPR009081">
    <property type="entry name" value="PP-bd_ACP"/>
</dbReference>
<dbReference type="Proteomes" id="UP000195152">
    <property type="component" value="Unassembled WGS sequence"/>
</dbReference>
<dbReference type="PROSITE" id="PS00012">
    <property type="entry name" value="PHOSPHOPANTETHEINE"/>
    <property type="match status" value="1"/>
</dbReference>
<evidence type="ECO:0000256" key="1">
    <source>
        <dbReference type="ARBA" id="ARBA00022450"/>
    </source>
</evidence>
<dbReference type="PROSITE" id="PS50075">
    <property type="entry name" value="CARRIER"/>
    <property type="match status" value="1"/>
</dbReference>
<dbReference type="SUPFAM" id="SSF47336">
    <property type="entry name" value="ACP-like"/>
    <property type="match status" value="1"/>
</dbReference>
<name>A0A2C9YEU4_BACTU</name>
<dbReference type="InterPro" id="IPR006162">
    <property type="entry name" value="Ppantetheine_attach_site"/>
</dbReference>
<dbReference type="EMBL" id="NFCF01000053">
    <property type="protein sequence ID" value="OTW52667.1"/>
    <property type="molecule type" value="Genomic_DNA"/>
</dbReference>
<protein>
    <recommendedName>
        <fullName evidence="3">Carrier domain-containing protein</fullName>
    </recommendedName>
</protein>
<gene>
    <name evidence="4" type="ORF">BK699_05840</name>
</gene>
<evidence type="ECO:0000313" key="5">
    <source>
        <dbReference type="Proteomes" id="UP000195152"/>
    </source>
</evidence>
<proteinExistence type="predicted"/>